<dbReference type="AlphaFoldDB" id="A0A2T9ZFY9"/>
<dbReference type="EMBL" id="MBFS01000226">
    <property type="protein sequence ID" value="PVV03506.1"/>
    <property type="molecule type" value="Genomic_DNA"/>
</dbReference>
<accession>A0A2T9ZFY9</accession>
<comment type="caution">
    <text evidence="2">The sequence shown here is derived from an EMBL/GenBank/DDBJ whole genome shotgun (WGS) entry which is preliminary data.</text>
</comment>
<protein>
    <submittedName>
        <fullName evidence="2">Uncharacterized protein</fullName>
    </submittedName>
</protein>
<gene>
    <name evidence="2" type="ORF">BB560_002010</name>
</gene>
<proteinExistence type="predicted"/>
<organism evidence="2 3">
    <name type="scientific">Smittium megazygosporum</name>
    <dbReference type="NCBI Taxonomy" id="133381"/>
    <lineage>
        <taxon>Eukaryota</taxon>
        <taxon>Fungi</taxon>
        <taxon>Fungi incertae sedis</taxon>
        <taxon>Zoopagomycota</taxon>
        <taxon>Kickxellomycotina</taxon>
        <taxon>Harpellomycetes</taxon>
        <taxon>Harpellales</taxon>
        <taxon>Legeriomycetaceae</taxon>
        <taxon>Smittium</taxon>
    </lineage>
</organism>
<feature type="coiled-coil region" evidence="1">
    <location>
        <begin position="111"/>
        <end position="175"/>
    </location>
</feature>
<keyword evidence="3" id="KW-1185">Reference proteome</keyword>
<evidence type="ECO:0000313" key="3">
    <source>
        <dbReference type="Proteomes" id="UP000245609"/>
    </source>
</evidence>
<name>A0A2T9ZFY9_9FUNG</name>
<evidence type="ECO:0000256" key="1">
    <source>
        <dbReference type="SAM" id="Coils"/>
    </source>
</evidence>
<sequence length="400" mass="45478">MDTLKDLSDLSDKIKSFKLDSGLLNLSSLGIQPLNKTLPPSFVIRQALEHEIKLVGPEYKHICEDVSKSFSVNPNLNGTDGKTNKEELEEFYNKTVDLADICGLEDVNQRITDFANKYEEIQLSLSSLEKEKARFTPSAKLIAKLSNADALEAEYNQLLSQQAELQKEIQIAQHSLAEKNSVLDSLKILSTQADNRLSASSIQYDNTFSSRNDLWDYDSLESQIEWLIDFLERSSYNQNENEADSFAKANLNTKASFDKLDEILHSWDAEIYSHKTLNWIHDALLNHFSPNGIFDPEYSTSLSLFDDKANLQKGSNLIKALIRNSYSKYGFLDLVFLDNQKLGDLWVKESLVQSELLKNGVLKETDEFQFKNILFPLVSKKLIGVNQNPNSSELRSTWNQ</sequence>
<evidence type="ECO:0000313" key="2">
    <source>
        <dbReference type="EMBL" id="PVV03506.1"/>
    </source>
</evidence>
<dbReference type="Proteomes" id="UP000245609">
    <property type="component" value="Unassembled WGS sequence"/>
</dbReference>
<reference evidence="2 3" key="1">
    <citation type="journal article" date="2018" name="MBio">
        <title>Comparative Genomics Reveals the Core Gene Toolbox for the Fungus-Insect Symbiosis.</title>
        <authorList>
            <person name="Wang Y."/>
            <person name="Stata M."/>
            <person name="Wang W."/>
            <person name="Stajich J.E."/>
            <person name="White M.M."/>
            <person name="Moncalvo J.M."/>
        </authorList>
    </citation>
    <scope>NUCLEOTIDE SEQUENCE [LARGE SCALE GENOMIC DNA]</scope>
    <source>
        <strain evidence="2 3">SC-DP-2</strain>
    </source>
</reference>
<dbReference type="OrthoDB" id="338816at2759"/>
<keyword evidence="1" id="KW-0175">Coiled coil</keyword>